<comment type="similarity">
    <text evidence="1 5 6">Belongs to the universal ribosomal protein uS8 family.</text>
</comment>
<dbReference type="Gene3D" id="3.30.1490.10">
    <property type="match status" value="1"/>
</dbReference>
<dbReference type="GO" id="GO:0003735">
    <property type="term" value="F:structural constituent of ribosome"/>
    <property type="evidence" value="ECO:0007669"/>
    <property type="project" value="InterPro"/>
</dbReference>
<dbReference type="InterPro" id="IPR035987">
    <property type="entry name" value="Ribosomal_uS8_sf"/>
</dbReference>
<dbReference type="InterPro" id="IPR000630">
    <property type="entry name" value="Ribosomal_uS8"/>
</dbReference>
<dbReference type="STRING" id="1802312.A3C06_01985"/>
<dbReference type="GO" id="GO:0005840">
    <property type="term" value="C:ribosome"/>
    <property type="evidence" value="ECO:0007669"/>
    <property type="project" value="UniProtKB-KW"/>
</dbReference>
<proteinExistence type="inferred from homology"/>
<dbReference type="HAMAP" id="MF_01302_B">
    <property type="entry name" value="Ribosomal_uS8_B"/>
    <property type="match status" value="1"/>
</dbReference>
<dbReference type="FunFam" id="3.30.1490.10:FF:000001">
    <property type="entry name" value="30S ribosomal protein S8"/>
    <property type="match status" value="1"/>
</dbReference>
<keyword evidence="5" id="KW-0694">RNA-binding</keyword>
<dbReference type="Gene3D" id="3.30.1370.30">
    <property type="match status" value="1"/>
</dbReference>
<evidence type="ECO:0000256" key="5">
    <source>
        <dbReference type="HAMAP-Rule" id="MF_01302"/>
    </source>
</evidence>
<gene>
    <name evidence="5" type="primary">rpsH</name>
    <name evidence="7" type="ORF">A3C06_01985</name>
</gene>
<dbReference type="GO" id="GO:0006412">
    <property type="term" value="P:translation"/>
    <property type="evidence" value="ECO:0007669"/>
    <property type="project" value="UniProtKB-UniRule"/>
</dbReference>
<keyword evidence="2 5" id="KW-0689">Ribosomal protein</keyword>
<dbReference type="GO" id="GO:1990904">
    <property type="term" value="C:ribonucleoprotein complex"/>
    <property type="evidence" value="ECO:0007669"/>
    <property type="project" value="UniProtKB-KW"/>
</dbReference>
<comment type="function">
    <text evidence="5">One of the primary rRNA binding proteins, it binds directly to 16S rRNA central domain where it helps coordinate assembly of the platform of the 30S subunit.</text>
</comment>
<evidence type="ECO:0000313" key="7">
    <source>
        <dbReference type="EMBL" id="OHA25973.1"/>
    </source>
</evidence>
<reference evidence="7 8" key="1">
    <citation type="journal article" date="2016" name="Nat. Commun.">
        <title>Thousands of microbial genomes shed light on interconnected biogeochemical processes in an aquifer system.</title>
        <authorList>
            <person name="Anantharaman K."/>
            <person name="Brown C.T."/>
            <person name="Hug L.A."/>
            <person name="Sharon I."/>
            <person name="Castelle C.J."/>
            <person name="Probst A.J."/>
            <person name="Thomas B.C."/>
            <person name="Singh A."/>
            <person name="Wilkins M.J."/>
            <person name="Karaoz U."/>
            <person name="Brodie E.L."/>
            <person name="Williams K.H."/>
            <person name="Hubbard S.S."/>
            <person name="Banfield J.F."/>
        </authorList>
    </citation>
    <scope>NUCLEOTIDE SEQUENCE [LARGE SCALE GENOMIC DNA]</scope>
</reference>
<dbReference type="NCBIfam" id="NF001109">
    <property type="entry name" value="PRK00136.1"/>
    <property type="match status" value="1"/>
</dbReference>
<dbReference type="EMBL" id="MHRQ01000029">
    <property type="protein sequence ID" value="OHA25973.1"/>
    <property type="molecule type" value="Genomic_DNA"/>
</dbReference>
<evidence type="ECO:0000256" key="1">
    <source>
        <dbReference type="ARBA" id="ARBA00006471"/>
    </source>
</evidence>
<comment type="caution">
    <text evidence="7">The sequence shown here is derived from an EMBL/GenBank/DDBJ whole genome shotgun (WGS) entry which is preliminary data.</text>
</comment>
<dbReference type="PROSITE" id="PS00053">
    <property type="entry name" value="RIBOSOMAL_S8"/>
    <property type="match status" value="1"/>
</dbReference>
<name>A0A1G2MQ35_9BACT</name>
<evidence type="ECO:0000256" key="6">
    <source>
        <dbReference type="RuleBase" id="RU003660"/>
    </source>
</evidence>
<evidence type="ECO:0000256" key="2">
    <source>
        <dbReference type="ARBA" id="ARBA00022980"/>
    </source>
</evidence>
<evidence type="ECO:0000256" key="3">
    <source>
        <dbReference type="ARBA" id="ARBA00023274"/>
    </source>
</evidence>
<dbReference type="GO" id="GO:0019843">
    <property type="term" value="F:rRNA binding"/>
    <property type="evidence" value="ECO:0007669"/>
    <property type="project" value="UniProtKB-UniRule"/>
</dbReference>
<dbReference type="Pfam" id="PF00410">
    <property type="entry name" value="Ribosomal_S8"/>
    <property type="match status" value="1"/>
</dbReference>
<evidence type="ECO:0000313" key="8">
    <source>
        <dbReference type="Proteomes" id="UP000177565"/>
    </source>
</evidence>
<accession>A0A1G2MQ35</accession>
<dbReference type="PANTHER" id="PTHR11758">
    <property type="entry name" value="40S RIBOSOMAL PROTEIN S15A"/>
    <property type="match status" value="1"/>
</dbReference>
<keyword evidence="5" id="KW-0699">rRNA-binding</keyword>
<dbReference type="Proteomes" id="UP000177565">
    <property type="component" value="Unassembled WGS sequence"/>
</dbReference>
<protein>
    <recommendedName>
        <fullName evidence="4 5">Small ribosomal subunit protein uS8</fullName>
    </recommendedName>
</protein>
<dbReference type="GO" id="GO:0005737">
    <property type="term" value="C:cytoplasm"/>
    <property type="evidence" value="ECO:0007669"/>
    <property type="project" value="UniProtKB-ARBA"/>
</dbReference>
<dbReference type="SUPFAM" id="SSF56047">
    <property type="entry name" value="Ribosomal protein S8"/>
    <property type="match status" value="1"/>
</dbReference>
<dbReference type="InterPro" id="IPR047863">
    <property type="entry name" value="Ribosomal_uS8_CS"/>
</dbReference>
<sequence>MVKDNISDFIVKLSNAGKAGKPTVLFPYSKMIAAIAEVLHKEGYITLIERKGKKMGKFLEVTLAYDESKHAKISGVARVSKPSRRVYGKSNQLFPVFNGLGRLVLSTPKGIMTGGAARKEHLGGELLFKIW</sequence>
<dbReference type="AlphaFoldDB" id="A0A1G2MQ35"/>
<keyword evidence="3 5" id="KW-0687">Ribonucleoprotein</keyword>
<evidence type="ECO:0000256" key="4">
    <source>
        <dbReference type="ARBA" id="ARBA00035258"/>
    </source>
</evidence>
<comment type="subunit">
    <text evidence="5">Part of the 30S ribosomal subunit. Contacts proteins S5 and S12.</text>
</comment>
<organism evidence="7 8">
    <name type="scientific">Candidatus Taylorbacteria bacterium RIFCSPHIGHO2_02_FULL_46_13</name>
    <dbReference type="NCBI Taxonomy" id="1802312"/>
    <lineage>
        <taxon>Bacteria</taxon>
        <taxon>Candidatus Tayloriibacteriota</taxon>
    </lineage>
</organism>